<comment type="caution">
    <text evidence="1">The sequence shown here is derived from an EMBL/GenBank/DDBJ whole genome shotgun (WGS) entry which is preliminary data.</text>
</comment>
<protein>
    <submittedName>
        <fullName evidence="1">Uncharacterized protein</fullName>
    </submittedName>
</protein>
<gene>
    <name evidence="1" type="ORF">OVY01_20660</name>
</gene>
<dbReference type="EMBL" id="JAPMXC010000010">
    <property type="protein sequence ID" value="MCY0389561.1"/>
    <property type="molecule type" value="Genomic_DNA"/>
</dbReference>
<sequence>MYLTTTLSPLARLSVVPAAQPVQRKGQLANTRLFAIQCYHSATRLVGFDERRGLLVDKNV</sequence>
<evidence type="ECO:0000313" key="1">
    <source>
        <dbReference type="EMBL" id="MCY0389561.1"/>
    </source>
</evidence>
<reference evidence="1" key="1">
    <citation type="submission" date="2022-11" db="EMBL/GenBank/DDBJ databases">
        <title>Robbsia betulipollinis sp. nov., isolated from pollen of birch (Betula pendula).</title>
        <authorList>
            <person name="Shi H."/>
            <person name="Ambika Manirajan B."/>
            <person name="Ratering S."/>
            <person name="Geissler-Plaum R."/>
            <person name="Schnell S."/>
        </authorList>
    </citation>
    <scope>NUCLEOTIDE SEQUENCE</scope>
    <source>
        <strain evidence="1">Bb-Pol-6</strain>
    </source>
</reference>
<evidence type="ECO:0000313" key="2">
    <source>
        <dbReference type="Proteomes" id="UP001082899"/>
    </source>
</evidence>
<keyword evidence="2" id="KW-1185">Reference proteome</keyword>
<dbReference type="Proteomes" id="UP001082899">
    <property type="component" value="Unassembled WGS sequence"/>
</dbReference>
<dbReference type="RefSeq" id="WP_267849456.1">
    <property type="nucleotide sequence ID" value="NZ_JAPMXC010000010.1"/>
</dbReference>
<proteinExistence type="predicted"/>
<organism evidence="1 2">
    <name type="scientific">Robbsia betulipollinis</name>
    <dbReference type="NCBI Taxonomy" id="2981849"/>
    <lineage>
        <taxon>Bacteria</taxon>
        <taxon>Pseudomonadati</taxon>
        <taxon>Pseudomonadota</taxon>
        <taxon>Betaproteobacteria</taxon>
        <taxon>Burkholderiales</taxon>
        <taxon>Burkholderiaceae</taxon>
        <taxon>Robbsia</taxon>
    </lineage>
</organism>
<name>A0ABT3ZSN0_9BURK</name>
<accession>A0ABT3ZSN0</accession>